<dbReference type="OrthoDB" id="2756618at2759"/>
<keyword evidence="2" id="KW-1185">Reference proteome</keyword>
<dbReference type="KEGG" id="cci:CC1G_11354"/>
<accession>A8P8V5</accession>
<proteinExistence type="predicted"/>
<dbReference type="VEuPathDB" id="FungiDB:CC1G_11354"/>
<dbReference type="AlphaFoldDB" id="A8P8V5"/>
<protein>
    <submittedName>
        <fullName evidence="1">Uncharacterized protein</fullName>
    </submittedName>
</protein>
<dbReference type="RefSeq" id="XP_001839643.1">
    <property type="nucleotide sequence ID" value="XM_001839591.1"/>
</dbReference>
<dbReference type="InParanoid" id="A8P8V5"/>
<gene>
    <name evidence="1" type="ORF">CC1G_11354</name>
</gene>
<dbReference type="Proteomes" id="UP000001861">
    <property type="component" value="Unassembled WGS sequence"/>
</dbReference>
<evidence type="ECO:0000313" key="1">
    <source>
        <dbReference type="EMBL" id="EAU82164.1"/>
    </source>
</evidence>
<dbReference type="EMBL" id="AACS02000011">
    <property type="protein sequence ID" value="EAU82164.1"/>
    <property type="molecule type" value="Genomic_DNA"/>
</dbReference>
<name>A8P8V5_COPC7</name>
<reference evidence="1 2" key="1">
    <citation type="journal article" date="2010" name="Proc. Natl. Acad. Sci. U.S.A.">
        <title>Insights into evolution of multicellular fungi from the assembled chromosomes of the mushroom Coprinopsis cinerea (Coprinus cinereus).</title>
        <authorList>
            <person name="Stajich J.E."/>
            <person name="Wilke S.K."/>
            <person name="Ahren D."/>
            <person name="Au C.H."/>
            <person name="Birren B.W."/>
            <person name="Borodovsky M."/>
            <person name="Burns C."/>
            <person name="Canback B."/>
            <person name="Casselton L.A."/>
            <person name="Cheng C.K."/>
            <person name="Deng J."/>
            <person name="Dietrich F.S."/>
            <person name="Fargo D.C."/>
            <person name="Farman M.L."/>
            <person name="Gathman A.C."/>
            <person name="Goldberg J."/>
            <person name="Guigo R."/>
            <person name="Hoegger P.J."/>
            <person name="Hooker J.B."/>
            <person name="Huggins A."/>
            <person name="James T.Y."/>
            <person name="Kamada T."/>
            <person name="Kilaru S."/>
            <person name="Kodira C."/>
            <person name="Kues U."/>
            <person name="Kupfer D."/>
            <person name="Kwan H.S."/>
            <person name="Lomsadze A."/>
            <person name="Li W."/>
            <person name="Lilly W.W."/>
            <person name="Ma L.J."/>
            <person name="Mackey A.J."/>
            <person name="Manning G."/>
            <person name="Martin F."/>
            <person name="Muraguchi H."/>
            <person name="Natvig D.O."/>
            <person name="Palmerini H."/>
            <person name="Ramesh M.A."/>
            <person name="Rehmeyer C.J."/>
            <person name="Roe B.A."/>
            <person name="Shenoy N."/>
            <person name="Stanke M."/>
            <person name="Ter-Hovhannisyan V."/>
            <person name="Tunlid A."/>
            <person name="Velagapudi R."/>
            <person name="Vision T.J."/>
            <person name="Zeng Q."/>
            <person name="Zolan M.E."/>
            <person name="Pukkila P.J."/>
        </authorList>
    </citation>
    <scope>NUCLEOTIDE SEQUENCE [LARGE SCALE GENOMIC DNA]</scope>
    <source>
        <strain evidence="2">Okayama-7 / 130 / ATCC MYA-4618 / FGSC 9003</strain>
    </source>
</reference>
<evidence type="ECO:0000313" key="2">
    <source>
        <dbReference type="Proteomes" id="UP000001861"/>
    </source>
</evidence>
<comment type="caution">
    <text evidence="1">The sequence shown here is derived from an EMBL/GenBank/DDBJ whole genome shotgun (WGS) entry which is preliminary data.</text>
</comment>
<sequence length="138" mass="15665">MTGLFYAVFQALHWANQSSTGIPNLQYYTAGNIFNTLYYTFTALSPQMIIFRVTAARSHTCYEDLDTSINPESEPLGELAFYKGPAGRLSLDSAQDNEEGFGDEHENGDLIVEESRHTSDECAERWPRERFLKEKLTV</sequence>
<dbReference type="GeneID" id="6016261"/>
<organism evidence="1 2">
    <name type="scientific">Coprinopsis cinerea (strain Okayama-7 / 130 / ATCC MYA-4618 / FGSC 9003)</name>
    <name type="common">Inky cap fungus</name>
    <name type="synonym">Hormographiella aspergillata</name>
    <dbReference type="NCBI Taxonomy" id="240176"/>
    <lineage>
        <taxon>Eukaryota</taxon>
        <taxon>Fungi</taxon>
        <taxon>Dikarya</taxon>
        <taxon>Basidiomycota</taxon>
        <taxon>Agaricomycotina</taxon>
        <taxon>Agaricomycetes</taxon>
        <taxon>Agaricomycetidae</taxon>
        <taxon>Agaricales</taxon>
        <taxon>Agaricineae</taxon>
        <taxon>Psathyrellaceae</taxon>
        <taxon>Coprinopsis</taxon>
    </lineage>
</organism>